<gene>
    <name evidence="4" type="ORF">Rleg9DRAFT_2769</name>
</gene>
<protein>
    <submittedName>
        <fullName evidence="4">Isocitrate/isopropylmalate dehydrogenase</fullName>
    </submittedName>
</protein>
<dbReference type="OrthoDB" id="9767905at2"/>
<evidence type="ECO:0000256" key="1">
    <source>
        <dbReference type="ARBA" id="ARBA00007769"/>
    </source>
</evidence>
<dbReference type="AlphaFoldDB" id="J0H1Q7"/>
<dbReference type="PANTHER" id="PTHR11835:SF34">
    <property type="entry name" value="ISOCITRATE DEHYDROGENASE [NAD] SUBUNIT ALPHA, MITOCHONDRIAL"/>
    <property type="match status" value="1"/>
</dbReference>
<proteinExistence type="inferred from homology"/>
<organism evidence="4 5">
    <name type="scientific">Rhizobium leguminosarum bv. trifolii WSM597</name>
    <dbReference type="NCBI Taxonomy" id="754764"/>
    <lineage>
        <taxon>Bacteria</taxon>
        <taxon>Pseudomonadati</taxon>
        <taxon>Pseudomonadota</taxon>
        <taxon>Alphaproteobacteria</taxon>
        <taxon>Hyphomicrobiales</taxon>
        <taxon>Rhizobiaceae</taxon>
        <taxon>Rhizobium/Agrobacterium group</taxon>
        <taxon>Rhizobium</taxon>
    </lineage>
</organism>
<reference evidence="4 5" key="1">
    <citation type="submission" date="2012-02" db="EMBL/GenBank/DDBJ databases">
        <title>Improved High-Quality Draft Sequence of Rhizobium leguminosarum bv. trifolii WSM597.</title>
        <authorList>
            <consortium name="US DOE Joint Genome Institute"/>
            <person name="Lucas S."/>
            <person name="Han J."/>
            <person name="Lapidus A."/>
            <person name="Cheng J.-F."/>
            <person name="Goodwin L."/>
            <person name="Pitluck S."/>
            <person name="Peters L."/>
            <person name="Ovchinnikova G."/>
            <person name="Held B."/>
            <person name="Detter J.C."/>
            <person name="Han C."/>
            <person name="Tapia R."/>
            <person name="Land M."/>
            <person name="Hauser L."/>
            <person name="Kyrpides N."/>
            <person name="Ivanova N."/>
            <person name="Pagani I."/>
            <person name="Brau L."/>
            <person name="Yates R."/>
            <person name="O'Hara G."/>
            <person name="Rui T."/>
            <person name="Howieson J."/>
            <person name="Reeve W."/>
            <person name="Woyke T."/>
        </authorList>
    </citation>
    <scope>NUCLEOTIDE SEQUENCE [LARGE SCALE GENOMIC DNA]</scope>
    <source>
        <strain evidence="4 5">WSM597</strain>
    </source>
</reference>
<evidence type="ECO:0000313" key="4">
    <source>
        <dbReference type="EMBL" id="EJB03925.1"/>
    </source>
</evidence>
<dbReference type="SUPFAM" id="SSF53659">
    <property type="entry name" value="Isocitrate/Isopropylmalate dehydrogenase-like"/>
    <property type="match status" value="1"/>
</dbReference>
<dbReference type="Gene3D" id="3.40.718.10">
    <property type="entry name" value="Isopropylmalate Dehydrogenase"/>
    <property type="match status" value="1"/>
</dbReference>
<feature type="domain" description="Isopropylmalate dehydrogenase-like" evidence="3">
    <location>
        <begin position="2"/>
        <end position="348"/>
    </location>
</feature>
<comment type="similarity">
    <text evidence="1">Belongs to the isocitrate and isopropylmalate dehydrogenases family.</text>
</comment>
<dbReference type="HOGENOM" id="CLU_031953_0_1_5"/>
<evidence type="ECO:0000259" key="3">
    <source>
        <dbReference type="SMART" id="SM01329"/>
    </source>
</evidence>
<keyword evidence="2" id="KW-0560">Oxidoreductase</keyword>
<accession>J0H1Q7</accession>
<dbReference type="InterPro" id="IPR024084">
    <property type="entry name" value="IsoPropMal-DH-like_dom"/>
</dbReference>
<dbReference type="EMBL" id="JH719381">
    <property type="protein sequence ID" value="EJB03925.1"/>
    <property type="molecule type" value="Genomic_DNA"/>
</dbReference>
<dbReference type="GO" id="GO:0004449">
    <property type="term" value="F:isocitrate dehydrogenase (NAD+) activity"/>
    <property type="evidence" value="ECO:0007669"/>
    <property type="project" value="TreeGrafter"/>
</dbReference>
<dbReference type="RefSeq" id="WP_003588139.1">
    <property type="nucleotide sequence ID" value="NZ_JH719381.1"/>
</dbReference>
<dbReference type="Proteomes" id="UP000005092">
    <property type="component" value="Unassembled WGS sequence"/>
</dbReference>
<sequence>MKIFVTPCDGIGPEITAATMEVMKATDAAFGLGLEYQFEDTGFTSLEKYGSTLRDETIELARTFDGIILGPQSHMDYPARDKGGVNVSAGFRVKLDLYANVRPARSRPFLNDAKTMDLVIMREATEGFYPDRNMYAGTGEFMPTPDVALSVRKITASACERIARQAFLLAMKRNRKVTAVHKANNFILTDGLFLQQVRKVAAEFPDVTLNEFIIDAMAAHLVRDPSRFDVIVATNFYSDILSDLASELSGSLGLAGSINANAETGLVCAQAQHGSAPDIQNRNIANPTSLILSAAMMLSWLGEQRGLPQFEAAGAEIERAVDEILADPAARTRDLGGRTNTDAFGSLVAKAVRNSGGERKAATA</sequence>
<dbReference type="PANTHER" id="PTHR11835">
    <property type="entry name" value="DECARBOXYLATING DEHYDROGENASES-ISOCITRATE, ISOPROPYLMALATE, TARTRATE"/>
    <property type="match status" value="1"/>
</dbReference>
<name>J0H1Q7_RHILT</name>
<evidence type="ECO:0000256" key="2">
    <source>
        <dbReference type="ARBA" id="ARBA00023002"/>
    </source>
</evidence>
<dbReference type="SMART" id="SM01329">
    <property type="entry name" value="Iso_dh"/>
    <property type="match status" value="1"/>
</dbReference>
<dbReference type="GO" id="GO:0006102">
    <property type="term" value="P:isocitrate metabolic process"/>
    <property type="evidence" value="ECO:0007669"/>
    <property type="project" value="TreeGrafter"/>
</dbReference>
<dbReference type="Pfam" id="PF00180">
    <property type="entry name" value="Iso_dh"/>
    <property type="match status" value="1"/>
</dbReference>
<evidence type="ECO:0000313" key="5">
    <source>
        <dbReference type="Proteomes" id="UP000005092"/>
    </source>
</evidence>
<dbReference type="GO" id="GO:0006099">
    <property type="term" value="P:tricarboxylic acid cycle"/>
    <property type="evidence" value="ECO:0007669"/>
    <property type="project" value="TreeGrafter"/>
</dbReference>